<feature type="compositionally biased region" description="Polar residues" evidence="1">
    <location>
        <begin position="58"/>
        <end position="68"/>
    </location>
</feature>
<reference evidence="2 3" key="1">
    <citation type="submission" date="2021-06" db="EMBL/GenBank/DDBJ databases">
        <authorList>
            <person name="Palmer J.M."/>
        </authorList>
    </citation>
    <scope>NUCLEOTIDE SEQUENCE [LARGE SCALE GENOMIC DNA]</scope>
    <source>
        <strain evidence="3">if_2019</strain>
        <tissue evidence="2">Muscle</tissue>
    </source>
</reference>
<gene>
    <name evidence="2" type="ORF">ILYODFUR_016672</name>
</gene>
<dbReference type="EMBL" id="JAHRIQ010024700">
    <property type="protein sequence ID" value="MEQ2229221.1"/>
    <property type="molecule type" value="Genomic_DNA"/>
</dbReference>
<feature type="region of interest" description="Disordered" evidence="1">
    <location>
        <begin position="48"/>
        <end position="114"/>
    </location>
</feature>
<keyword evidence="3" id="KW-1185">Reference proteome</keyword>
<protein>
    <submittedName>
        <fullName evidence="2">Uncharacterized protein</fullName>
    </submittedName>
</protein>
<feature type="compositionally biased region" description="Low complexity" evidence="1">
    <location>
        <begin position="87"/>
        <end position="100"/>
    </location>
</feature>
<name>A0ABV0TAZ9_9TELE</name>
<evidence type="ECO:0000313" key="3">
    <source>
        <dbReference type="Proteomes" id="UP001482620"/>
    </source>
</evidence>
<evidence type="ECO:0000313" key="2">
    <source>
        <dbReference type="EMBL" id="MEQ2229221.1"/>
    </source>
</evidence>
<proteinExistence type="predicted"/>
<organism evidence="2 3">
    <name type="scientific">Ilyodon furcidens</name>
    <name type="common">goldbreast splitfin</name>
    <dbReference type="NCBI Taxonomy" id="33524"/>
    <lineage>
        <taxon>Eukaryota</taxon>
        <taxon>Metazoa</taxon>
        <taxon>Chordata</taxon>
        <taxon>Craniata</taxon>
        <taxon>Vertebrata</taxon>
        <taxon>Euteleostomi</taxon>
        <taxon>Actinopterygii</taxon>
        <taxon>Neopterygii</taxon>
        <taxon>Teleostei</taxon>
        <taxon>Neoteleostei</taxon>
        <taxon>Acanthomorphata</taxon>
        <taxon>Ovalentaria</taxon>
        <taxon>Atherinomorphae</taxon>
        <taxon>Cyprinodontiformes</taxon>
        <taxon>Goodeidae</taxon>
        <taxon>Ilyodon</taxon>
    </lineage>
</organism>
<dbReference type="Proteomes" id="UP001482620">
    <property type="component" value="Unassembled WGS sequence"/>
</dbReference>
<accession>A0ABV0TAZ9</accession>
<comment type="caution">
    <text evidence="2">The sequence shown here is derived from an EMBL/GenBank/DDBJ whole genome shotgun (WGS) entry which is preliminary data.</text>
</comment>
<sequence>MMKQNWHNADNQWLGEARYNKMSTRIICRLETSNSSWRFKTNQHVYLVHPSSRRGTGPQENLRQSSPQRHPPAHSRGFPDLKGYIVPPGSSGSSLGSPPSRTSLENAQRGQPGDILIRRLNNLS</sequence>
<evidence type="ECO:0000256" key="1">
    <source>
        <dbReference type="SAM" id="MobiDB-lite"/>
    </source>
</evidence>